<feature type="domain" description="Phosphate acetyl/butaryl transferase" evidence="9">
    <location>
        <begin position="5"/>
        <end position="329"/>
    </location>
</feature>
<comment type="similarity">
    <text evidence="3">Belongs to the phosphate acetyltransferase and butyryltransferase family.</text>
</comment>
<dbReference type="InterPro" id="IPR042113">
    <property type="entry name" value="P_AcTrfase_dom1"/>
</dbReference>
<dbReference type="InterPro" id="IPR042112">
    <property type="entry name" value="P_AcTrfase_dom2"/>
</dbReference>
<dbReference type="EC" id="2.3.1.8" evidence="4"/>
<dbReference type="Pfam" id="PF01515">
    <property type="entry name" value="PTA_PTB"/>
    <property type="match status" value="1"/>
</dbReference>
<comment type="caution">
    <text evidence="10">The sequence shown here is derived from an EMBL/GenBank/DDBJ whole genome shotgun (WGS) entry which is preliminary data.</text>
</comment>
<evidence type="ECO:0000256" key="7">
    <source>
        <dbReference type="ARBA" id="ARBA00023315"/>
    </source>
</evidence>
<dbReference type="PANTHER" id="PTHR43356">
    <property type="entry name" value="PHOSPHATE ACETYLTRANSFERASE"/>
    <property type="match status" value="1"/>
</dbReference>
<dbReference type="Gene3D" id="3.40.50.10950">
    <property type="match status" value="1"/>
</dbReference>
<keyword evidence="7 10" id="KW-0012">Acyltransferase</keyword>
<comment type="catalytic activity">
    <reaction evidence="1">
        <text>acetyl-CoA + phosphate = acetyl phosphate + CoA</text>
        <dbReference type="Rhea" id="RHEA:19521"/>
        <dbReference type="ChEBI" id="CHEBI:22191"/>
        <dbReference type="ChEBI" id="CHEBI:43474"/>
        <dbReference type="ChEBI" id="CHEBI:57287"/>
        <dbReference type="ChEBI" id="CHEBI:57288"/>
        <dbReference type="EC" id="2.3.1.8"/>
    </reaction>
</comment>
<evidence type="ECO:0000256" key="3">
    <source>
        <dbReference type="ARBA" id="ARBA00005656"/>
    </source>
</evidence>
<evidence type="ECO:0000256" key="8">
    <source>
        <dbReference type="ARBA" id="ARBA00031108"/>
    </source>
</evidence>
<evidence type="ECO:0000256" key="1">
    <source>
        <dbReference type="ARBA" id="ARBA00000705"/>
    </source>
</evidence>
<dbReference type="NCBIfam" id="NF007233">
    <property type="entry name" value="PRK09653.1"/>
    <property type="match status" value="1"/>
</dbReference>
<dbReference type="GO" id="GO:0008959">
    <property type="term" value="F:phosphate acetyltransferase activity"/>
    <property type="evidence" value="ECO:0007669"/>
    <property type="project" value="UniProtKB-EC"/>
</dbReference>
<evidence type="ECO:0000256" key="5">
    <source>
        <dbReference type="ARBA" id="ARBA00021528"/>
    </source>
</evidence>
<reference evidence="10 11" key="1">
    <citation type="journal article" date="2011" name="ISME J.">
        <title>Community ecology of hot spring cyanobacterial mats: predominant populations and their functional potential.</title>
        <authorList>
            <person name="Klatt C.G."/>
            <person name="Wood J.M."/>
            <person name="Rusch D.B."/>
            <person name="Bateson M.M."/>
            <person name="Hamamura N."/>
            <person name="Heidelberg J.F."/>
            <person name="Grossman A.R."/>
            <person name="Bhaya D."/>
            <person name="Cohan F.M."/>
            <person name="Kuhl M."/>
            <person name="Bryant D.A."/>
            <person name="Ward D.M."/>
        </authorList>
    </citation>
    <scope>NUCLEOTIDE SEQUENCE [LARGE SCALE GENOMIC DNA]</scope>
    <source>
        <strain evidence="10">OS</strain>
    </source>
</reference>
<comment type="pathway">
    <text evidence="2">Metabolic intermediate biosynthesis; acetyl-CoA biosynthesis; acetyl-CoA from acetate: step 2/2.</text>
</comment>
<dbReference type="PANTHER" id="PTHR43356:SF3">
    <property type="entry name" value="PHOSPHATE ACETYLTRANSFERASE"/>
    <property type="match status" value="1"/>
</dbReference>
<dbReference type="NCBIfam" id="TIGR00651">
    <property type="entry name" value="pta"/>
    <property type="match status" value="1"/>
</dbReference>
<dbReference type="EMBL" id="PHFL01000039">
    <property type="protein sequence ID" value="RFM24585.1"/>
    <property type="molecule type" value="Genomic_DNA"/>
</dbReference>
<evidence type="ECO:0000259" key="9">
    <source>
        <dbReference type="Pfam" id="PF01515"/>
    </source>
</evidence>
<gene>
    <name evidence="10" type="primary">pta</name>
    <name evidence="10" type="ORF">D0433_06265</name>
</gene>
<dbReference type="InterPro" id="IPR002505">
    <property type="entry name" value="PTA_PTB"/>
</dbReference>
<dbReference type="Proteomes" id="UP000266389">
    <property type="component" value="Unassembled WGS sequence"/>
</dbReference>
<dbReference type="InterPro" id="IPR012147">
    <property type="entry name" value="P_Ac_Bu_trans"/>
</dbReference>
<organism evidence="10 11">
    <name type="scientific">Candidatus Thermochlorobacter aerophilus</name>
    <dbReference type="NCBI Taxonomy" id="1868324"/>
    <lineage>
        <taxon>Bacteria</taxon>
        <taxon>Pseudomonadati</taxon>
        <taxon>Chlorobiota</taxon>
        <taxon>Chlorobiia</taxon>
        <taxon>Chlorobiales</taxon>
        <taxon>Candidatus Thermochlorobacteriaceae</taxon>
        <taxon>Candidatus Thermochlorobacter</taxon>
    </lineage>
</organism>
<evidence type="ECO:0000256" key="4">
    <source>
        <dbReference type="ARBA" id="ARBA00012707"/>
    </source>
</evidence>
<dbReference type="PIRSF" id="PIRSF000428">
    <property type="entry name" value="P_Ac_trans"/>
    <property type="match status" value="1"/>
</dbReference>
<evidence type="ECO:0000313" key="11">
    <source>
        <dbReference type="Proteomes" id="UP000266389"/>
    </source>
</evidence>
<proteinExistence type="inferred from homology"/>
<dbReference type="SUPFAM" id="SSF53659">
    <property type="entry name" value="Isocitrate/Isopropylmalate dehydrogenase-like"/>
    <property type="match status" value="1"/>
</dbReference>
<accession>A0A395M1B8</accession>
<name>A0A395M1B8_9BACT</name>
<sequence length="334" mass="36254">MHPVLQAIRQRAKAKKARIVFPESQDERTLRAVEEMAAQELVVPTLLGKPEEIIANFKRLNLPFHDGKICIVDFEPAKLSDYADEYFHLRRHKGISRSEAERIMSNPLFWGAMMVRRGEVDGCVAGAVNTTADVLRAAIQVIGVDKECTNLVSSFFLMAFPAEHPSAAGRVFTFADCGVVPYPSAEELADIAISSAQSHQMLTGEKPKVAMLSFSTKGSASHESVEKVIRATEIAKARCPELEIDGELQFDAAFVESVGKRKAPDSPVAGRANVFIFPNLDAGNIGYKLAERLGGATAIGPVIQGLAKPMNDLSRGAKPSDIVDMACVCAVRMK</sequence>
<keyword evidence="6 10" id="KW-0808">Transferase</keyword>
<dbReference type="AlphaFoldDB" id="A0A395M1B8"/>
<protein>
    <recommendedName>
        <fullName evidence="5">Phosphate acetyltransferase</fullName>
        <ecNumber evidence="4">2.3.1.8</ecNumber>
    </recommendedName>
    <alternativeName>
        <fullName evidence="8">Phosphotransacetylase</fullName>
    </alternativeName>
</protein>
<evidence type="ECO:0000313" key="10">
    <source>
        <dbReference type="EMBL" id="RFM24585.1"/>
    </source>
</evidence>
<dbReference type="Gene3D" id="3.40.50.10750">
    <property type="entry name" value="Isocitrate/Isopropylmalate dehydrogenase-like"/>
    <property type="match status" value="1"/>
</dbReference>
<dbReference type="InterPro" id="IPR050500">
    <property type="entry name" value="Phos_Acetyltrans/Butyryltrans"/>
</dbReference>
<dbReference type="InterPro" id="IPR004614">
    <property type="entry name" value="P_AcTrfase"/>
</dbReference>
<evidence type="ECO:0000256" key="2">
    <source>
        <dbReference type="ARBA" id="ARBA00004989"/>
    </source>
</evidence>
<evidence type="ECO:0000256" key="6">
    <source>
        <dbReference type="ARBA" id="ARBA00022679"/>
    </source>
</evidence>